<dbReference type="PANTHER" id="PTHR21643:SF6">
    <property type="entry name" value="G-PROTEIN COUPLED RECEPTORS FAMILY 1 PROFILE DOMAIN-CONTAINING PROTEIN"/>
    <property type="match status" value="1"/>
</dbReference>
<keyword evidence="1" id="KW-0472">Membrane</keyword>
<accession>A0A3P8D1I2</accession>
<dbReference type="PANTHER" id="PTHR21643">
    <property type="entry name" value="G-PROTEIN COUPLED RECEPTORS FAMILY 1 PROFILE DOMAIN-CONTAINING PROTEIN-RELATED"/>
    <property type="match status" value="1"/>
</dbReference>
<gene>
    <name evidence="2" type="ORF">HPLM_LOCUS21475</name>
</gene>
<evidence type="ECO:0008006" key="4">
    <source>
        <dbReference type="Google" id="ProtNLM"/>
    </source>
</evidence>
<keyword evidence="3" id="KW-1185">Reference proteome</keyword>
<dbReference type="GO" id="GO:0008188">
    <property type="term" value="F:neuropeptide receptor activity"/>
    <property type="evidence" value="ECO:0007669"/>
    <property type="project" value="InterPro"/>
</dbReference>
<dbReference type="Proteomes" id="UP000268014">
    <property type="component" value="Unassembled WGS sequence"/>
</dbReference>
<keyword evidence="1" id="KW-0812">Transmembrane</keyword>
<name>A0A3P8D1I2_HAEPC</name>
<reference evidence="2 3" key="1">
    <citation type="submission" date="2018-11" db="EMBL/GenBank/DDBJ databases">
        <authorList>
            <consortium name="Pathogen Informatics"/>
        </authorList>
    </citation>
    <scope>NUCLEOTIDE SEQUENCE [LARGE SCALE GENOMIC DNA]</scope>
    <source>
        <strain evidence="2 3">MHpl1</strain>
    </source>
</reference>
<dbReference type="AlphaFoldDB" id="A0A3P8D1I2"/>
<protein>
    <recommendedName>
        <fullName evidence="4">G_PROTEIN_RECEP_F1_2 domain-containing protein</fullName>
    </recommendedName>
</protein>
<dbReference type="OrthoDB" id="5865902at2759"/>
<dbReference type="EMBL" id="UZAF01023482">
    <property type="protein sequence ID" value="VDO90172.1"/>
    <property type="molecule type" value="Genomic_DNA"/>
</dbReference>
<evidence type="ECO:0000256" key="1">
    <source>
        <dbReference type="SAM" id="Phobius"/>
    </source>
</evidence>
<evidence type="ECO:0000313" key="2">
    <source>
        <dbReference type="EMBL" id="VDO90172.1"/>
    </source>
</evidence>
<feature type="transmembrane region" description="Helical" evidence="1">
    <location>
        <begin position="155"/>
        <end position="175"/>
    </location>
</feature>
<dbReference type="InterPro" id="IPR039952">
    <property type="entry name" value="Aex-2"/>
</dbReference>
<feature type="transmembrane region" description="Helical" evidence="1">
    <location>
        <begin position="12"/>
        <end position="35"/>
    </location>
</feature>
<feature type="transmembrane region" description="Helical" evidence="1">
    <location>
        <begin position="187"/>
        <end position="206"/>
    </location>
</feature>
<feature type="transmembrane region" description="Helical" evidence="1">
    <location>
        <begin position="75"/>
        <end position="96"/>
    </location>
</feature>
<proteinExistence type="predicted"/>
<evidence type="ECO:0000313" key="3">
    <source>
        <dbReference type="Proteomes" id="UP000268014"/>
    </source>
</evidence>
<sequence>MQLIDQHVLLRFVMWMDYFIFCSTILSSFLQIYVLQQANRHIRRGASDQCLHPLFLHKNNLFSFRYSSYVTRRRGISLALLVWACCVIFVSGAWYFECFKCEDNCSRIYLLRERWGMYLLFSVILEKTRTCALSEQAIYQTGQSRQVLVSRLRTFYFVFMTTVFTAATLLPFRISSIIMSFSDHHEVCTLLIILYTALCCTLYFNAVSDKTF</sequence>
<organism evidence="2 3">
    <name type="scientific">Haemonchus placei</name>
    <name type="common">Barber's pole worm</name>
    <dbReference type="NCBI Taxonomy" id="6290"/>
    <lineage>
        <taxon>Eukaryota</taxon>
        <taxon>Metazoa</taxon>
        <taxon>Ecdysozoa</taxon>
        <taxon>Nematoda</taxon>
        <taxon>Chromadorea</taxon>
        <taxon>Rhabditida</taxon>
        <taxon>Rhabditina</taxon>
        <taxon>Rhabditomorpha</taxon>
        <taxon>Strongyloidea</taxon>
        <taxon>Trichostrongylidae</taxon>
        <taxon>Haemonchus</taxon>
    </lineage>
</organism>
<keyword evidence="1" id="KW-1133">Transmembrane helix</keyword>